<dbReference type="RefSeq" id="WP_124086940.1">
    <property type="nucleotide sequence ID" value="NZ_UXAW01000070.1"/>
</dbReference>
<keyword evidence="2" id="KW-1185">Reference proteome</keyword>
<name>A0A3P5X339_9RHOB</name>
<dbReference type="Proteomes" id="UP000277498">
    <property type="component" value="Unassembled WGS sequence"/>
</dbReference>
<organism evidence="1 2">
    <name type="scientific">Pseudogemmobacter humi</name>
    <dbReference type="NCBI Taxonomy" id="2483812"/>
    <lineage>
        <taxon>Bacteria</taxon>
        <taxon>Pseudomonadati</taxon>
        <taxon>Pseudomonadota</taxon>
        <taxon>Alphaproteobacteria</taxon>
        <taxon>Rhodobacterales</taxon>
        <taxon>Paracoccaceae</taxon>
        <taxon>Pseudogemmobacter</taxon>
    </lineage>
</organism>
<evidence type="ECO:0000313" key="2">
    <source>
        <dbReference type="Proteomes" id="UP000277498"/>
    </source>
</evidence>
<evidence type="ECO:0000313" key="1">
    <source>
        <dbReference type="EMBL" id="VDC28620.1"/>
    </source>
</evidence>
<gene>
    <name evidence="1" type="ORF">XINFAN_02186</name>
</gene>
<accession>A0A3P5X339</accession>
<dbReference type="AlphaFoldDB" id="A0A3P5X339"/>
<protein>
    <submittedName>
        <fullName evidence="1">Uncharacterized protein</fullName>
    </submittedName>
</protein>
<dbReference type="OrthoDB" id="7853506at2"/>
<reference evidence="1 2" key="1">
    <citation type="submission" date="2018-11" db="EMBL/GenBank/DDBJ databases">
        <authorList>
            <person name="Criscuolo A."/>
        </authorList>
    </citation>
    <scope>NUCLEOTIDE SEQUENCE [LARGE SCALE GENOMIC DNA]</scope>
    <source>
        <strain evidence="1">ACIP111625</strain>
    </source>
</reference>
<sequence>MNIESFNLDRYQTSSLLSAFRERKNVVLFWMQVVKTILSFVEPKPEQIYGKMLICTEKMHRVFIEGDGKTFSTALPFSVKKVDGYFFCTLRSGIDLSSKLSSEIIAALSTSDSFGNIQVLGFADEIMNISDDPDTLWVALSELINSDDGYLRFDHDPDREDGKIHPLNHIDIFFSQSATFKLGLRERLEINALSDILNIRTDCHYLAKE</sequence>
<proteinExistence type="predicted"/>
<dbReference type="EMBL" id="UXAW01000070">
    <property type="protein sequence ID" value="VDC28620.1"/>
    <property type="molecule type" value="Genomic_DNA"/>
</dbReference>